<dbReference type="GO" id="GO:0035591">
    <property type="term" value="F:signaling adaptor activity"/>
    <property type="evidence" value="ECO:0007669"/>
    <property type="project" value="TreeGrafter"/>
</dbReference>
<keyword evidence="6" id="KW-1185">Reference proteome</keyword>
<evidence type="ECO:0000256" key="3">
    <source>
        <dbReference type="PROSITE-ProRule" id="PRU00192"/>
    </source>
</evidence>
<dbReference type="Gene3D" id="2.30.30.40">
    <property type="entry name" value="SH3 Domains"/>
    <property type="match status" value="2"/>
</dbReference>
<organism evidence="6 7">
    <name type="scientific">Plectus sambesii</name>
    <dbReference type="NCBI Taxonomy" id="2011161"/>
    <lineage>
        <taxon>Eukaryota</taxon>
        <taxon>Metazoa</taxon>
        <taxon>Ecdysozoa</taxon>
        <taxon>Nematoda</taxon>
        <taxon>Chromadorea</taxon>
        <taxon>Plectida</taxon>
        <taxon>Plectina</taxon>
        <taxon>Plectoidea</taxon>
        <taxon>Plectidae</taxon>
        <taxon>Plectus</taxon>
    </lineage>
</organism>
<dbReference type="GO" id="GO:0007167">
    <property type="term" value="P:enzyme-linked receptor protein signaling pathway"/>
    <property type="evidence" value="ECO:0007669"/>
    <property type="project" value="TreeGrafter"/>
</dbReference>
<dbReference type="InterPro" id="IPR051184">
    <property type="entry name" value="Tyrosine-phos_adapter"/>
</dbReference>
<reference evidence="7" key="1">
    <citation type="submission" date="2022-11" db="UniProtKB">
        <authorList>
            <consortium name="WormBaseParasite"/>
        </authorList>
    </citation>
    <scope>IDENTIFICATION</scope>
</reference>
<dbReference type="Pfam" id="PF07653">
    <property type="entry name" value="SH3_2"/>
    <property type="match status" value="1"/>
</dbReference>
<dbReference type="PANTHER" id="PTHR19969:SF5">
    <property type="entry name" value="CRK-LIKE PROTEIN"/>
    <property type="match status" value="1"/>
</dbReference>
<dbReference type="Proteomes" id="UP000887566">
    <property type="component" value="Unplaced"/>
</dbReference>
<feature type="domain" description="SH3" evidence="5">
    <location>
        <begin position="1"/>
        <end position="56"/>
    </location>
</feature>
<dbReference type="InterPro" id="IPR001452">
    <property type="entry name" value="SH3_domain"/>
</dbReference>
<dbReference type="PANTHER" id="PTHR19969">
    <property type="entry name" value="SH2-SH3 ADAPTOR PROTEIN-RELATED"/>
    <property type="match status" value="1"/>
</dbReference>
<feature type="compositionally biased region" description="Low complexity" evidence="4">
    <location>
        <begin position="60"/>
        <end position="70"/>
    </location>
</feature>
<protein>
    <submittedName>
        <fullName evidence="7">SH3 domain-containing protein</fullName>
    </submittedName>
</protein>
<feature type="region of interest" description="Disordered" evidence="4">
    <location>
        <begin position="60"/>
        <end position="117"/>
    </location>
</feature>
<dbReference type="InterPro" id="IPR036028">
    <property type="entry name" value="SH3-like_dom_sf"/>
</dbReference>
<dbReference type="GO" id="GO:0005737">
    <property type="term" value="C:cytoplasm"/>
    <property type="evidence" value="ECO:0007669"/>
    <property type="project" value="TreeGrafter"/>
</dbReference>
<name>A0A914XMP2_9BILA</name>
<dbReference type="SMART" id="SM00326">
    <property type="entry name" value="SH3"/>
    <property type="match status" value="2"/>
</dbReference>
<keyword evidence="1 3" id="KW-0728">SH3 domain</keyword>
<evidence type="ECO:0000256" key="2">
    <source>
        <dbReference type="ARBA" id="ARBA00022999"/>
    </source>
</evidence>
<feature type="domain" description="SH3" evidence="5">
    <location>
        <begin position="115"/>
        <end position="176"/>
    </location>
</feature>
<evidence type="ECO:0000259" key="5">
    <source>
        <dbReference type="PROSITE" id="PS50002"/>
    </source>
</evidence>
<dbReference type="WBParaSite" id="PSAMB.scaffold958size38109.g9990.t1">
    <property type="protein sequence ID" value="PSAMB.scaffold958size38109.g9990.t1"/>
    <property type="gene ID" value="PSAMB.scaffold958size38109.g9990"/>
</dbReference>
<dbReference type="PRINTS" id="PR00452">
    <property type="entry name" value="SH3DOMAIN"/>
</dbReference>
<accession>A0A914XMP2</accession>
<evidence type="ECO:0000313" key="7">
    <source>
        <dbReference type="WBParaSite" id="PSAMB.scaffold958size38109.g9990.t1"/>
    </source>
</evidence>
<evidence type="ECO:0000256" key="1">
    <source>
        <dbReference type="ARBA" id="ARBA00022443"/>
    </source>
</evidence>
<evidence type="ECO:0000256" key="4">
    <source>
        <dbReference type="SAM" id="MobiDB-lite"/>
    </source>
</evidence>
<dbReference type="PROSITE" id="PS50002">
    <property type="entry name" value="SH3"/>
    <property type="match status" value="2"/>
</dbReference>
<dbReference type="SUPFAM" id="SSF50044">
    <property type="entry name" value="SH3-domain"/>
    <property type="match status" value="2"/>
</dbReference>
<dbReference type="GO" id="GO:0016477">
    <property type="term" value="P:cell migration"/>
    <property type="evidence" value="ECO:0007669"/>
    <property type="project" value="TreeGrafter"/>
</dbReference>
<dbReference type="GO" id="GO:0030971">
    <property type="term" value="F:receptor tyrosine kinase binding"/>
    <property type="evidence" value="ECO:0007669"/>
    <property type="project" value="TreeGrafter"/>
</dbReference>
<proteinExistence type="predicted"/>
<evidence type="ECO:0000313" key="6">
    <source>
        <dbReference type="Proteomes" id="UP000887566"/>
    </source>
</evidence>
<dbReference type="AlphaFoldDB" id="A0A914XMP2"/>
<keyword evidence="2" id="KW-0727">SH2 domain</keyword>
<sequence length="183" mass="19971">VVALYAFEGERGSDLPFRRGEELFIIAKPEACWWTAQNALGQTGFIPSTYVQSAESLRTLSPTGSSLSESSNKRDSGASSDMGGAILDPNDSNANPLPTSPVPDAHHDDHNQQPKTPCWVRVVQERIPNAYDKEALRLRKGDLIHLTKILPSGTCEGTLQGRTGLFPFTYVTFCDEPVDGVPR</sequence>
<dbReference type="Pfam" id="PF00018">
    <property type="entry name" value="SH3_1"/>
    <property type="match status" value="1"/>
</dbReference>